<dbReference type="AlphaFoldDB" id="A0A066VH19"/>
<dbReference type="GeneID" id="25267968"/>
<feature type="compositionally biased region" description="Basic residues" evidence="1">
    <location>
        <begin position="143"/>
        <end position="160"/>
    </location>
</feature>
<evidence type="ECO:0000256" key="2">
    <source>
        <dbReference type="SAM" id="SignalP"/>
    </source>
</evidence>
<evidence type="ECO:0008006" key="5">
    <source>
        <dbReference type="Google" id="ProtNLM"/>
    </source>
</evidence>
<keyword evidence="2" id="KW-0732">Signal</keyword>
<dbReference type="OrthoDB" id="2547765at2759"/>
<protein>
    <recommendedName>
        <fullName evidence="5">Lytic polysaccharide monooxygenase</fullName>
    </recommendedName>
</protein>
<evidence type="ECO:0000313" key="3">
    <source>
        <dbReference type="EMBL" id="KDN39608.1"/>
    </source>
</evidence>
<accession>A0A066VH19</accession>
<dbReference type="RefSeq" id="XP_013241087.1">
    <property type="nucleotide sequence ID" value="XM_013385633.1"/>
</dbReference>
<name>A0A066VH19_TILAU</name>
<feature type="compositionally biased region" description="Basic residues" evidence="1">
    <location>
        <begin position="115"/>
        <end position="127"/>
    </location>
</feature>
<sequence length="251" mass="27272">MRLHAISSFALAAAFSLCGTANVLASGNPDDPTGVQLYVKAITSPACDSYRCKVHWHYGDLVTINWLNAPKGDVEIHLVPETYSKRDMSSQEQIPTHAHKRHHKDDDKKSEGSKQGHKGKHSAHKAAGRYPKEKRPAHLPSAKVKHHHSKVEKSGVHHKAEHLSGGGKALSTRAASNQLKSVTITSRTSGRHDAAHCDNGNTNETCGDFKWTVPAVGSIAPGEYTVEVHSLSKKKVYGYTDTVVVGPKKES</sequence>
<dbReference type="EMBL" id="JMSN01000102">
    <property type="protein sequence ID" value="KDN39608.1"/>
    <property type="molecule type" value="Genomic_DNA"/>
</dbReference>
<evidence type="ECO:0000313" key="4">
    <source>
        <dbReference type="Proteomes" id="UP000027361"/>
    </source>
</evidence>
<comment type="caution">
    <text evidence="3">The sequence shown here is derived from an EMBL/GenBank/DDBJ whole genome shotgun (WGS) entry which is preliminary data.</text>
</comment>
<dbReference type="HOGENOM" id="CLU_1107749_0_0_1"/>
<dbReference type="Proteomes" id="UP000027361">
    <property type="component" value="Unassembled WGS sequence"/>
</dbReference>
<feature type="compositionally biased region" description="Basic and acidic residues" evidence="1">
    <location>
        <begin position="104"/>
        <end position="114"/>
    </location>
</feature>
<feature type="signal peptide" evidence="2">
    <location>
        <begin position="1"/>
        <end position="25"/>
    </location>
</feature>
<keyword evidence="4" id="KW-1185">Reference proteome</keyword>
<evidence type="ECO:0000256" key="1">
    <source>
        <dbReference type="SAM" id="MobiDB-lite"/>
    </source>
</evidence>
<reference evidence="3 4" key="1">
    <citation type="submission" date="2014-05" db="EMBL/GenBank/DDBJ databases">
        <title>Draft genome sequence of a rare smut relative, Tilletiaria anomala UBC 951.</title>
        <authorList>
            <consortium name="DOE Joint Genome Institute"/>
            <person name="Toome M."/>
            <person name="Kuo A."/>
            <person name="Henrissat B."/>
            <person name="Lipzen A."/>
            <person name="Tritt A."/>
            <person name="Yoshinaga Y."/>
            <person name="Zane M."/>
            <person name="Barry K."/>
            <person name="Grigoriev I.V."/>
            <person name="Spatafora J.W."/>
            <person name="Aimea M.C."/>
        </authorList>
    </citation>
    <scope>NUCLEOTIDE SEQUENCE [LARGE SCALE GENOMIC DNA]</scope>
    <source>
        <strain evidence="3 4">UBC 951</strain>
    </source>
</reference>
<feature type="region of interest" description="Disordered" evidence="1">
    <location>
        <begin position="84"/>
        <end position="177"/>
    </location>
</feature>
<gene>
    <name evidence="3" type="ORF">K437DRAFT_9586</name>
</gene>
<proteinExistence type="predicted"/>
<feature type="chain" id="PRO_5001628179" description="Lytic polysaccharide monooxygenase" evidence="2">
    <location>
        <begin position="26"/>
        <end position="251"/>
    </location>
</feature>
<dbReference type="InParanoid" id="A0A066VH19"/>
<organism evidence="3 4">
    <name type="scientific">Tilletiaria anomala (strain ATCC 24038 / CBS 436.72 / UBC 951)</name>
    <dbReference type="NCBI Taxonomy" id="1037660"/>
    <lineage>
        <taxon>Eukaryota</taxon>
        <taxon>Fungi</taxon>
        <taxon>Dikarya</taxon>
        <taxon>Basidiomycota</taxon>
        <taxon>Ustilaginomycotina</taxon>
        <taxon>Exobasidiomycetes</taxon>
        <taxon>Georgefischeriales</taxon>
        <taxon>Tilletiariaceae</taxon>
        <taxon>Tilletiaria</taxon>
    </lineage>
</organism>